<sequence length="210" mass="23790">MKNPENQPKLTQAERVAKSDENMLQVANELILSIGTEKTTLKEVGERAGYSRGLASARFGSKEELFKRILIEHRKLWFGYLQETEGTSGIDAIRARVDAVEHIISNEPDNIKVMYTLWFDSLGHPSVLSEELVRYNTESQKGLTKIVADGVRSGDFPADIDIPQFVIDYYSRIYGLIYQWLVTPDVVDIKKSLASLKRYCEYVLVKNVGA</sequence>
<dbReference type="InterPro" id="IPR036271">
    <property type="entry name" value="Tet_transcr_reg_TetR-rel_C_sf"/>
</dbReference>
<evidence type="ECO:0000313" key="4">
    <source>
        <dbReference type="EMBL" id="MEX1669505.1"/>
    </source>
</evidence>
<dbReference type="Gene3D" id="1.10.10.60">
    <property type="entry name" value="Homeodomain-like"/>
    <property type="match status" value="1"/>
</dbReference>
<dbReference type="SUPFAM" id="SSF46689">
    <property type="entry name" value="Homeodomain-like"/>
    <property type="match status" value="1"/>
</dbReference>
<dbReference type="SUPFAM" id="SSF48498">
    <property type="entry name" value="Tetracyclin repressor-like, C-terminal domain"/>
    <property type="match status" value="1"/>
</dbReference>
<accession>A0ABV3U702</accession>
<evidence type="ECO:0000256" key="1">
    <source>
        <dbReference type="ARBA" id="ARBA00023125"/>
    </source>
</evidence>
<proteinExistence type="predicted"/>
<keyword evidence="5" id="KW-1185">Reference proteome</keyword>
<protein>
    <submittedName>
        <fullName evidence="4">TetR/AcrR family transcriptional regulator</fullName>
    </submittedName>
</protein>
<dbReference type="Pfam" id="PF00440">
    <property type="entry name" value="TetR_N"/>
    <property type="match status" value="1"/>
</dbReference>
<comment type="caution">
    <text evidence="4">The sequence shown here is derived from an EMBL/GenBank/DDBJ whole genome shotgun (WGS) entry which is preliminary data.</text>
</comment>
<dbReference type="Proteomes" id="UP001557485">
    <property type="component" value="Unassembled WGS sequence"/>
</dbReference>
<organism evidence="4 5">
    <name type="scientific">Zhongshania guokunii</name>
    <dbReference type="NCBI Taxonomy" id="641783"/>
    <lineage>
        <taxon>Bacteria</taxon>
        <taxon>Pseudomonadati</taxon>
        <taxon>Pseudomonadota</taxon>
        <taxon>Gammaproteobacteria</taxon>
        <taxon>Cellvibrionales</taxon>
        <taxon>Spongiibacteraceae</taxon>
        <taxon>Zhongshania</taxon>
    </lineage>
</organism>
<evidence type="ECO:0000256" key="2">
    <source>
        <dbReference type="PROSITE-ProRule" id="PRU00335"/>
    </source>
</evidence>
<keyword evidence="1 2" id="KW-0238">DNA-binding</keyword>
<dbReference type="PROSITE" id="PS50977">
    <property type="entry name" value="HTH_TETR_2"/>
    <property type="match status" value="1"/>
</dbReference>
<evidence type="ECO:0000259" key="3">
    <source>
        <dbReference type="PROSITE" id="PS50977"/>
    </source>
</evidence>
<dbReference type="RefSeq" id="WP_368381768.1">
    <property type="nucleotide sequence ID" value="NZ_JBFRYA010000009.1"/>
</dbReference>
<evidence type="ECO:0000313" key="5">
    <source>
        <dbReference type="Proteomes" id="UP001557485"/>
    </source>
</evidence>
<dbReference type="Gene3D" id="1.10.357.10">
    <property type="entry name" value="Tetracycline Repressor, domain 2"/>
    <property type="match status" value="1"/>
</dbReference>
<gene>
    <name evidence="4" type="ORF">AB4876_11335</name>
</gene>
<dbReference type="EMBL" id="JBFRYA010000009">
    <property type="protein sequence ID" value="MEX1669505.1"/>
    <property type="molecule type" value="Genomic_DNA"/>
</dbReference>
<reference evidence="4 5" key="1">
    <citation type="journal article" date="2011" name="Int. J. Syst. Evol. Microbiol.">
        <title>Zhongshania antarctica gen. nov., sp. nov. and Zhongshania guokunii sp. nov., gammaproteobacteria respectively isolated from coastal attached (fast) ice and surface seawater of the Antarctic.</title>
        <authorList>
            <person name="Li H.J."/>
            <person name="Zhang X.Y."/>
            <person name="Chen C.X."/>
            <person name="Zhang Y.J."/>
            <person name="Gao Z.M."/>
            <person name="Yu Y."/>
            <person name="Chen X.L."/>
            <person name="Chen B."/>
            <person name="Zhang Y.Z."/>
        </authorList>
    </citation>
    <scope>NUCLEOTIDE SEQUENCE [LARGE SCALE GENOMIC DNA]</scope>
    <source>
        <strain evidence="4 5">ZS6-22T</strain>
    </source>
</reference>
<feature type="domain" description="HTH tetR-type" evidence="3">
    <location>
        <begin position="17"/>
        <end position="77"/>
    </location>
</feature>
<name>A0ABV3U702_9GAMM</name>
<dbReference type="InterPro" id="IPR001647">
    <property type="entry name" value="HTH_TetR"/>
</dbReference>
<dbReference type="InterPro" id="IPR009057">
    <property type="entry name" value="Homeodomain-like_sf"/>
</dbReference>
<feature type="DNA-binding region" description="H-T-H motif" evidence="2">
    <location>
        <begin position="40"/>
        <end position="59"/>
    </location>
</feature>